<evidence type="ECO:0000313" key="9">
    <source>
        <dbReference type="Proteomes" id="UP000887569"/>
    </source>
</evidence>
<dbReference type="PROSITE" id="PS50056">
    <property type="entry name" value="TYR_PHOSPHATASE_2"/>
    <property type="match status" value="1"/>
</dbReference>
<dbReference type="GO" id="GO:0008138">
    <property type="term" value="F:protein tyrosine/serine/threonine phosphatase activity"/>
    <property type="evidence" value="ECO:0007669"/>
    <property type="project" value="InterPro"/>
</dbReference>
<dbReference type="GO" id="GO:0005634">
    <property type="term" value="C:nucleus"/>
    <property type="evidence" value="ECO:0007669"/>
    <property type="project" value="TreeGrafter"/>
</dbReference>
<dbReference type="InterPro" id="IPR000340">
    <property type="entry name" value="Dual-sp_phosphatase_cat-dom"/>
</dbReference>
<dbReference type="PIRSF" id="PIRSF000941">
    <property type="entry name" value="DUSP12"/>
    <property type="match status" value="1"/>
</dbReference>
<evidence type="ECO:0000256" key="2">
    <source>
        <dbReference type="ARBA" id="ARBA00013064"/>
    </source>
</evidence>
<dbReference type="PROSITE" id="PS50054">
    <property type="entry name" value="TYR_PHOSPHATASE_DUAL"/>
    <property type="match status" value="1"/>
</dbReference>
<feature type="region of interest" description="Disordered" evidence="6">
    <location>
        <begin position="334"/>
        <end position="374"/>
    </location>
</feature>
<dbReference type="Pfam" id="PF00782">
    <property type="entry name" value="DSPc"/>
    <property type="match status" value="1"/>
</dbReference>
<dbReference type="InterPro" id="IPR000387">
    <property type="entry name" value="Tyr_Pase_dom"/>
</dbReference>
<sequence>SCGSCDSNETMIDKIIDNLYVSDANSVISQRGQVELKKLQITHILTVSAMSVPERAQIAGVEYKFLFVMDSITQNILANNLLNDGLKFIEDAINDGGNVLVHCEVGMSRSIVFVMAYLMRRYQWSVEKALLMVRTARPIAHPNDGFLRQLQVFQRTGYKADVNSLAHSSDYRKWCSVNGIMPIADLVSTSPFEDSGEPSASTTEYHCRRCRNLLFYDEHILKHATSSKNLNDGGFFLDDSTTDDCDFGVLLTPMKWMDLSSYEGKILCPSCSEKLGHYIWGGRICLGVDGKKCGTAVRPWVHIHKGKVDIKPGLGAEGRIGSDQGPMIFHPPIPQIVEPEPEEQEAEEVPKERSTRSSDRSTTVRVSATIIAPQ</sequence>
<dbReference type="SMART" id="SM00195">
    <property type="entry name" value="DSPc"/>
    <property type="match status" value="1"/>
</dbReference>
<dbReference type="CDD" id="cd14498">
    <property type="entry name" value="DSP"/>
    <property type="match status" value="1"/>
</dbReference>
<keyword evidence="9" id="KW-1185">Reference proteome</keyword>
<feature type="compositionally biased region" description="Basic and acidic residues" evidence="6">
    <location>
        <begin position="348"/>
        <end position="359"/>
    </location>
</feature>
<dbReference type="PANTHER" id="PTHR45848:SF4">
    <property type="entry name" value="DUAL SPECIFICITY PROTEIN PHOSPHATASE 12"/>
    <property type="match status" value="1"/>
</dbReference>
<feature type="active site" description="Phosphocysteine intermediate" evidence="5">
    <location>
        <position position="103"/>
    </location>
</feature>
<proteinExistence type="inferred from homology"/>
<dbReference type="InterPro" id="IPR020422">
    <property type="entry name" value="TYR_PHOSPHATASE_DUAL_dom"/>
</dbReference>
<evidence type="ECO:0000256" key="3">
    <source>
        <dbReference type="ARBA" id="ARBA00022801"/>
    </source>
</evidence>
<feature type="domain" description="Tyrosine-protein phosphatase" evidence="7">
    <location>
        <begin position="8"/>
        <end position="159"/>
    </location>
</feature>
<keyword evidence="3" id="KW-0378">Hydrolase</keyword>
<evidence type="ECO:0000256" key="5">
    <source>
        <dbReference type="PIRSR" id="PIRSR000941-50"/>
    </source>
</evidence>
<feature type="domain" description="Tyrosine specific protein phosphatases" evidence="8">
    <location>
        <begin position="83"/>
        <end position="138"/>
    </location>
</feature>
<dbReference type="InterPro" id="IPR016278">
    <property type="entry name" value="DUSP12"/>
</dbReference>
<dbReference type="PANTHER" id="PTHR45848">
    <property type="entry name" value="DUAL SPECIFICITY PROTEIN PHOSPHATASE 12 FAMILY MEMBER"/>
    <property type="match status" value="1"/>
</dbReference>
<evidence type="ECO:0000259" key="8">
    <source>
        <dbReference type="PROSITE" id="PS50056"/>
    </source>
</evidence>
<dbReference type="AlphaFoldDB" id="A0A915C0Y7"/>
<name>A0A915C0Y7_PARUN</name>
<dbReference type="EC" id="3.1.3.48" evidence="2"/>
<dbReference type="Gene3D" id="3.90.190.10">
    <property type="entry name" value="Protein tyrosine phosphatase superfamily"/>
    <property type="match status" value="1"/>
</dbReference>
<comment type="similarity">
    <text evidence="1">Belongs to the protein-tyrosine phosphatase family. Non-receptor class dual specificity subfamily.</text>
</comment>
<evidence type="ECO:0000256" key="6">
    <source>
        <dbReference type="SAM" id="MobiDB-lite"/>
    </source>
</evidence>
<evidence type="ECO:0000256" key="4">
    <source>
        <dbReference type="ARBA" id="ARBA00022912"/>
    </source>
</evidence>
<reference evidence="10" key="1">
    <citation type="submission" date="2022-11" db="UniProtKB">
        <authorList>
            <consortium name="WormBaseParasite"/>
        </authorList>
    </citation>
    <scope>IDENTIFICATION</scope>
</reference>
<evidence type="ECO:0000256" key="1">
    <source>
        <dbReference type="ARBA" id="ARBA00008601"/>
    </source>
</evidence>
<dbReference type="Proteomes" id="UP000887569">
    <property type="component" value="Unplaced"/>
</dbReference>
<organism evidence="9 10">
    <name type="scientific">Parascaris univalens</name>
    <name type="common">Nematode worm</name>
    <dbReference type="NCBI Taxonomy" id="6257"/>
    <lineage>
        <taxon>Eukaryota</taxon>
        <taxon>Metazoa</taxon>
        <taxon>Ecdysozoa</taxon>
        <taxon>Nematoda</taxon>
        <taxon>Chromadorea</taxon>
        <taxon>Rhabditida</taxon>
        <taxon>Spirurina</taxon>
        <taxon>Ascaridomorpha</taxon>
        <taxon>Ascaridoidea</taxon>
        <taxon>Ascarididae</taxon>
        <taxon>Parascaris</taxon>
    </lineage>
</organism>
<evidence type="ECO:0000259" key="7">
    <source>
        <dbReference type="PROSITE" id="PS50054"/>
    </source>
</evidence>
<dbReference type="GO" id="GO:0004725">
    <property type="term" value="F:protein tyrosine phosphatase activity"/>
    <property type="evidence" value="ECO:0007669"/>
    <property type="project" value="UniProtKB-EC"/>
</dbReference>
<evidence type="ECO:0000313" key="10">
    <source>
        <dbReference type="WBParaSite" id="PgR077_g020_t01"/>
    </source>
</evidence>
<accession>A0A915C0Y7</accession>
<protein>
    <recommendedName>
        <fullName evidence="2">protein-tyrosine-phosphatase</fullName>
        <ecNumber evidence="2">3.1.3.48</ecNumber>
    </recommendedName>
</protein>
<dbReference type="InterPro" id="IPR029021">
    <property type="entry name" value="Prot-tyrosine_phosphatase-like"/>
</dbReference>
<keyword evidence="4" id="KW-0904">Protein phosphatase</keyword>
<dbReference type="WBParaSite" id="PgR077_g020_t01">
    <property type="protein sequence ID" value="PgR077_g020_t01"/>
    <property type="gene ID" value="PgR077_g020"/>
</dbReference>
<dbReference type="SUPFAM" id="SSF52799">
    <property type="entry name" value="(Phosphotyrosine protein) phosphatases II"/>
    <property type="match status" value="1"/>
</dbReference>
<feature type="compositionally biased region" description="Low complexity" evidence="6">
    <location>
        <begin position="360"/>
        <end position="374"/>
    </location>
</feature>